<reference evidence="2" key="1">
    <citation type="submission" date="2016-01" db="EMBL/GenBank/DDBJ databases">
        <authorList>
            <person name="Mcilroy J.S."/>
            <person name="Karst M S."/>
            <person name="Albertsen M."/>
        </authorList>
    </citation>
    <scope>NUCLEOTIDE SEQUENCE</scope>
    <source>
        <strain evidence="2">Cfx-K</strain>
    </source>
</reference>
<feature type="transmembrane region" description="Helical" evidence="1">
    <location>
        <begin position="268"/>
        <end position="286"/>
    </location>
</feature>
<feature type="transmembrane region" description="Helical" evidence="1">
    <location>
        <begin position="234"/>
        <end position="256"/>
    </location>
</feature>
<dbReference type="RefSeq" id="WP_095044231.1">
    <property type="nucleotide sequence ID" value="NZ_LN890655.1"/>
</dbReference>
<gene>
    <name evidence="2" type="ORF">CFX0092_A3083</name>
</gene>
<keyword evidence="1" id="KW-0472">Membrane</keyword>
<keyword evidence="1" id="KW-0812">Transmembrane</keyword>
<feature type="transmembrane region" description="Helical" evidence="1">
    <location>
        <begin position="325"/>
        <end position="348"/>
    </location>
</feature>
<feature type="transmembrane region" description="Helical" evidence="1">
    <location>
        <begin position="35"/>
        <end position="52"/>
    </location>
</feature>
<keyword evidence="1" id="KW-1133">Transmembrane helix</keyword>
<evidence type="ECO:0000256" key="1">
    <source>
        <dbReference type="SAM" id="Phobius"/>
    </source>
</evidence>
<evidence type="ECO:0000313" key="3">
    <source>
        <dbReference type="Proteomes" id="UP000215027"/>
    </source>
</evidence>
<feature type="transmembrane region" description="Helical" evidence="1">
    <location>
        <begin position="72"/>
        <end position="93"/>
    </location>
</feature>
<protein>
    <recommendedName>
        <fullName evidence="4">NADH:quinone oxidoreductase/Mrp antiporter membrane subunit domain-containing protein</fullName>
    </recommendedName>
</protein>
<feature type="transmembrane region" description="Helical" evidence="1">
    <location>
        <begin position="153"/>
        <end position="171"/>
    </location>
</feature>
<feature type="transmembrane region" description="Helical" evidence="1">
    <location>
        <begin position="100"/>
        <end position="117"/>
    </location>
</feature>
<name>A0A160T404_9CHLR</name>
<accession>A0A160T404</accession>
<feature type="transmembrane region" description="Helical" evidence="1">
    <location>
        <begin position="177"/>
        <end position="195"/>
    </location>
</feature>
<keyword evidence="3" id="KW-1185">Reference proteome</keyword>
<feature type="transmembrane region" description="Helical" evidence="1">
    <location>
        <begin position="368"/>
        <end position="389"/>
    </location>
</feature>
<evidence type="ECO:0000313" key="2">
    <source>
        <dbReference type="EMBL" id="CUS04961.2"/>
    </source>
</evidence>
<feature type="transmembrane region" description="Helical" evidence="1">
    <location>
        <begin position="123"/>
        <end position="141"/>
    </location>
</feature>
<feature type="transmembrane region" description="Helical" evidence="1">
    <location>
        <begin position="292"/>
        <end position="313"/>
    </location>
</feature>
<dbReference type="KEGG" id="pbf:CFX0092_A3083"/>
<sequence length="443" mass="44920">METGFPLVMLVGPALAAIVALLLRRFRRGQTAAGLVALALLTLLLALAEPGTGLLADNTVGFYGRELTLTPFIRALFLVIYPALAALFAVAWFRPAGRALVPAGLAALAPLAAALMIDPPGLGAVLLVVAAAFVVPALHGGRHEPAGATWRTFLFTAVAVAPALLAVSSPGSDAAGWLYALPAALLLLGGFPFYSGAAGLGRTASPVSLALVLGVMPLVVVAFVLGLLDHAPAARAAVGFQSAVRWSAALTAWVGVWHMGRAAEGRALVAGAVLLDMAFVLLATLSPGADGLLLALPALISRCLSLLLIALGMERFAASHPPQPGSRWAVLPTAAFAFGLLSLVGLPLTAGFGGRWALLAAGTPGGPWPAIGLVAAMLLGMLVAWRALLRRPVVEPAVDGPPVGPPLGPAEVSLTLVLLGLAVLCGLWPNLLPGLVARLLGLG</sequence>
<dbReference type="EMBL" id="LN890655">
    <property type="protein sequence ID" value="CUS04961.2"/>
    <property type="molecule type" value="Genomic_DNA"/>
</dbReference>
<dbReference type="AlphaFoldDB" id="A0A160T404"/>
<organism evidence="2 3">
    <name type="scientific">Candidatus Promineifilum breve</name>
    <dbReference type="NCBI Taxonomy" id="1806508"/>
    <lineage>
        <taxon>Bacteria</taxon>
        <taxon>Bacillati</taxon>
        <taxon>Chloroflexota</taxon>
        <taxon>Ardenticatenia</taxon>
        <taxon>Candidatus Promineifilales</taxon>
        <taxon>Candidatus Promineifilaceae</taxon>
        <taxon>Candidatus Promineifilum</taxon>
    </lineage>
</organism>
<proteinExistence type="predicted"/>
<evidence type="ECO:0008006" key="4">
    <source>
        <dbReference type="Google" id="ProtNLM"/>
    </source>
</evidence>
<dbReference type="Proteomes" id="UP000215027">
    <property type="component" value="Chromosome I"/>
</dbReference>
<feature type="transmembrane region" description="Helical" evidence="1">
    <location>
        <begin position="207"/>
        <end position="228"/>
    </location>
</feature>
<feature type="transmembrane region" description="Helical" evidence="1">
    <location>
        <begin position="410"/>
        <end position="429"/>
    </location>
</feature>
<feature type="transmembrane region" description="Helical" evidence="1">
    <location>
        <begin position="6"/>
        <end position="23"/>
    </location>
</feature>